<keyword evidence="5" id="KW-0472">Membrane</keyword>
<organism evidence="7">
    <name type="scientific">Ostreococcus tauri</name>
    <name type="common">Marine green alga</name>
    <dbReference type="NCBI Taxonomy" id="70448"/>
    <lineage>
        <taxon>Eukaryota</taxon>
        <taxon>Viridiplantae</taxon>
        <taxon>Chlorophyta</taxon>
        <taxon>Mamiellophyceae</taxon>
        <taxon>Mamiellales</taxon>
        <taxon>Bathycoccaceae</taxon>
        <taxon>Ostreococcus</taxon>
    </lineage>
</organism>
<dbReference type="EMBL" id="KZ155778">
    <property type="protein sequence ID" value="OUS47307.1"/>
    <property type="molecule type" value="Genomic_DNA"/>
</dbReference>
<dbReference type="PANTHER" id="PTHR21320:SF3">
    <property type="entry name" value="CYTOCHROME C OXIDASE ASSEMBLY PROTEIN COX11, MITOCHONDRIAL-RELATED"/>
    <property type="match status" value="1"/>
</dbReference>
<evidence type="ECO:0000256" key="6">
    <source>
        <dbReference type="SAM" id="MobiDB-lite"/>
    </source>
</evidence>
<dbReference type="InterPro" id="IPR023471">
    <property type="entry name" value="CtaG/Cox11_dom_sf"/>
</dbReference>
<protein>
    <submittedName>
        <fullName evidence="7">Putative cytochrome c oxidase assembly protein</fullName>
    </submittedName>
</protein>
<proteinExistence type="inferred from homology"/>
<dbReference type="InterPro" id="IPR007533">
    <property type="entry name" value="Cyt_c_oxidase_assmbl_CtaG"/>
</dbReference>
<gene>
    <name evidence="7" type="ORF">BE221DRAFT_71397</name>
</gene>
<feature type="compositionally biased region" description="Low complexity" evidence="6">
    <location>
        <begin position="38"/>
        <end position="58"/>
    </location>
</feature>
<feature type="region of interest" description="Disordered" evidence="6">
    <location>
        <begin position="243"/>
        <end position="281"/>
    </location>
</feature>
<name>A0A1Y5IFA9_OSTTA</name>
<dbReference type="Gene3D" id="2.60.370.10">
    <property type="entry name" value="Ctag/Cox11"/>
    <property type="match status" value="1"/>
</dbReference>
<evidence type="ECO:0000256" key="4">
    <source>
        <dbReference type="ARBA" id="ARBA00022989"/>
    </source>
</evidence>
<evidence type="ECO:0000256" key="2">
    <source>
        <dbReference type="ARBA" id="ARBA00004243"/>
    </source>
</evidence>
<dbReference type="GO" id="GO:0005743">
    <property type="term" value="C:mitochondrial inner membrane"/>
    <property type="evidence" value="ECO:0007669"/>
    <property type="project" value="UniProtKB-SubCell"/>
</dbReference>
<accession>A0A1Y5IFA9</accession>
<comment type="subcellular location">
    <subcellularLocation>
        <location evidence="2">Mitochondrion inner membrane</location>
        <topology evidence="2">Single-pass membrane protein</topology>
        <orientation evidence="2">Intermembrane side</orientation>
    </subcellularLocation>
</comment>
<dbReference type="FunFam" id="2.60.370.10:FF:000001">
    <property type="entry name" value="COX11 cytochrome c oxidase assembly homolog"/>
    <property type="match status" value="1"/>
</dbReference>
<reference evidence="7" key="1">
    <citation type="submission" date="2017-04" db="EMBL/GenBank/DDBJ databases">
        <title>Population genomics of picophytoplankton unveils novel chromosome hypervariability.</title>
        <authorList>
            <consortium name="DOE Joint Genome Institute"/>
            <person name="Blanc-Mathieu R."/>
            <person name="Krasovec M."/>
            <person name="Hebrard M."/>
            <person name="Yau S."/>
            <person name="Desgranges E."/>
            <person name="Martin J."/>
            <person name="Schackwitz W."/>
            <person name="Kuo A."/>
            <person name="Salin G."/>
            <person name="Donnadieu C."/>
            <person name="Desdevises Y."/>
            <person name="Sanchez-Ferandin S."/>
            <person name="Moreau H."/>
            <person name="Rivals E."/>
            <person name="Grigoriev I.V."/>
            <person name="Grimsley N."/>
            <person name="Eyre-Walker A."/>
            <person name="Piganeau G."/>
        </authorList>
    </citation>
    <scope>NUCLEOTIDE SEQUENCE [LARGE SCALE GENOMIC DNA]</scope>
    <source>
        <strain evidence="7">RCC 1115</strain>
    </source>
</reference>
<evidence type="ECO:0000313" key="7">
    <source>
        <dbReference type="EMBL" id="OUS47307.1"/>
    </source>
</evidence>
<dbReference type="HAMAP" id="MF_00155">
    <property type="entry name" value="CtaG"/>
    <property type="match status" value="1"/>
</dbReference>
<dbReference type="Proteomes" id="UP000195557">
    <property type="component" value="Unassembled WGS sequence"/>
</dbReference>
<comment type="function">
    <text evidence="1">Exerts its effect at some terminal stage of cytochrome c oxidase synthesis, probably by being involved in the insertion of the copper B into subunit I.</text>
</comment>
<dbReference type="NCBIfam" id="NF003465">
    <property type="entry name" value="PRK05089.1"/>
    <property type="match status" value="1"/>
</dbReference>
<dbReference type="eggNOG" id="KOG2540">
    <property type="taxonomic scope" value="Eukaryota"/>
</dbReference>
<feature type="region of interest" description="Disordered" evidence="6">
    <location>
        <begin position="28"/>
        <end position="58"/>
    </location>
</feature>
<evidence type="ECO:0000256" key="3">
    <source>
        <dbReference type="ARBA" id="ARBA00022692"/>
    </source>
</evidence>
<dbReference type="Pfam" id="PF04442">
    <property type="entry name" value="CtaG_Cox11"/>
    <property type="match status" value="1"/>
</dbReference>
<dbReference type="PANTHER" id="PTHR21320">
    <property type="entry name" value="CYTOCHROME C OXIDASE ASSEMBLY PROTEIN COX11-RELATED"/>
    <property type="match status" value="1"/>
</dbReference>
<feature type="compositionally biased region" description="Basic and acidic residues" evidence="6">
    <location>
        <begin position="28"/>
        <end position="37"/>
    </location>
</feature>
<sequence>MRRVFALATSREVRGVTADSLRCASRAETSKGTEIRTRAVTSSARASSGRRGGADANAREANATGAKYLGAMVVAVVGATYASVPLYRMFCQATGFGGTTRRATLEEKLESEAWSKEARDEASKREIKIYFNADVAEGMPWRFRPTQKSVTVRPGESALAFYTAKNNSSTPVTGVATYNVQPNKVGQYFNKVQCFCFEEQRLRGKEEVDMPVLFYVDPEFARDPAMRDVRSLVLSYTFFKSDDFDEDEDEGDVRASGVRVHAPSAPITTASAQSRRRDDSR</sequence>
<dbReference type="GO" id="GO:0005507">
    <property type="term" value="F:copper ion binding"/>
    <property type="evidence" value="ECO:0007669"/>
    <property type="project" value="InterPro"/>
</dbReference>
<dbReference type="SUPFAM" id="SSF110111">
    <property type="entry name" value="Ctag/Cox11"/>
    <property type="match status" value="1"/>
</dbReference>
<evidence type="ECO:0000256" key="5">
    <source>
        <dbReference type="ARBA" id="ARBA00023136"/>
    </source>
</evidence>
<dbReference type="AlphaFoldDB" id="A0A1Y5IFA9"/>
<keyword evidence="3" id="KW-0812">Transmembrane</keyword>
<evidence type="ECO:0000256" key="1">
    <source>
        <dbReference type="ARBA" id="ARBA00004007"/>
    </source>
</evidence>
<keyword evidence="4" id="KW-1133">Transmembrane helix</keyword>